<sequence length="39" mass="4221">MNTLFDTVPLSFTQGLICIGAGFPVIIIGALLRHFDSLE</sequence>
<evidence type="ECO:0000313" key="3">
    <source>
        <dbReference type="Proteomes" id="UP000003835"/>
    </source>
</evidence>
<organism evidence="2 3">
    <name type="scientific">Coleofasciculus chthonoplastes PCC 7420</name>
    <dbReference type="NCBI Taxonomy" id="118168"/>
    <lineage>
        <taxon>Bacteria</taxon>
        <taxon>Bacillati</taxon>
        <taxon>Cyanobacteriota</taxon>
        <taxon>Cyanophyceae</taxon>
        <taxon>Coleofasciculales</taxon>
        <taxon>Coleofasciculaceae</taxon>
        <taxon>Coleofasciculus</taxon>
    </lineage>
</organism>
<protein>
    <submittedName>
        <fullName evidence="2">Uncharacterized protein</fullName>
    </submittedName>
</protein>
<proteinExistence type="predicted"/>
<keyword evidence="1" id="KW-1133">Transmembrane helix</keyword>
<dbReference type="Proteomes" id="UP000003835">
    <property type="component" value="Unassembled WGS sequence"/>
</dbReference>
<gene>
    <name evidence="2" type="ORF">MC7420_3607</name>
</gene>
<dbReference type="EMBL" id="DS989857">
    <property type="protein sequence ID" value="EDX73433.1"/>
    <property type="molecule type" value="Genomic_DNA"/>
</dbReference>
<keyword evidence="1" id="KW-0472">Membrane</keyword>
<evidence type="ECO:0000256" key="1">
    <source>
        <dbReference type="SAM" id="Phobius"/>
    </source>
</evidence>
<accession>B4VWT7</accession>
<reference evidence="2" key="1">
    <citation type="submission" date="2008-07" db="EMBL/GenBank/DDBJ databases">
        <authorList>
            <person name="Tandeau de Marsac N."/>
            <person name="Ferriera S."/>
            <person name="Johnson J."/>
            <person name="Kravitz S."/>
            <person name="Beeson K."/>
            <person name="Sutton G."/>
            <person name="Rogers Y.-H."/>
            <person name="Friedman R."/>
            <person name="Frazier M."/>
            <person name="Venter J.C."/>
        </authorList>
    </citation>
    <scope>NUCLEOTIDE SEQUENCE [LARGE SCALE GENOMIC DNA]</scope>
    <source>
        <strain evidence="2">PCC 7420</strain>
    </source>
</reference>
<feature type="transmembrane region" description="Helical" evidence="1">
    <location>
        <begin position="12"/>
        <end position="32"/>
    </location>
</feature>
<name>B4VWT7_9CYAN</name>
<dbReference type="AlphaFoldDB" id="B4VWT7"/>
<dbReference type="STRING" id="118168.MC7420_3607"/>
<evidence type="ECO:0000313" key="2">
    <source>
        <dbReference type="EMBL" id="EDX73433.1"/>
    </source>
</evidence>
<keyword evidence="1" id="KW-0812">Transmembrane</keyword>
<dbReference type="HOGENOM" id="CLU_3307866_0_0_3"/>
<keyword evidence="3" id="KW-1185">Reference proteome</keyword>